<organism evidence="1">
    <name type="scientific">Hokovirus HKV1</name>
    <dbReference type="NCBI Taxonomy" id="1977638"/>
    <lineage>
        <taxon>Viruses</taxon>
        <taxon>Varidnaviria</taxon>
        <taxon>Bamfordvirae</taxon>
        <taxon>Nucleocytoviricota</taxon>
        <taxon>Megaviricetes</taxon>
        <taxon>Imitervirales</taxon>
        <taxon>Mimiviridae</taxon>
        <taxon>Klosneuvirinae</taxon>
        <taxon>Hokovirus</taxon>
    </lineage>
</organism>
<reference evidence="1" key="1">
    <citation type="journal article" date="2017" name="Science">
        <title>Giant viruses with an expanded complement of translation system components.</title>
        <authorList>
            <person name="Schulz F."/>
            <person name="Yutin N."/>
            <person name="Ivanova N.N."/>
            <person name="Ortega D.R."/>
            <person name="Lee T.K."/>
            <person name="Vierheilig J."/>
            <person name="Daims H."/>
            <person name="Horn M."/>
            <person name="Wagner M."/>
            <person name="Jensen G.J."/>
            <person name="Kyrpides N.C."/>
            <person name="Koonin E.V."/>
            <person name="Woyke T."/>
        </authorList>
    </citation>
    <scope>NUCLEOTIDE SEQUENCE</scope>
    <source>
        <strain evidence="1">HKV1</strain>
    </source>
</reference>
<proteinExistence type="predicted"/>
<sequence length="201" mass="22442">MSGSNNINIKMSGEVDIILAQLERTSGPRKRCSKCYLYILVSDFAEHSSTCANTRMIPKLKSSEDARQFCDNCSRYIPASDFPNHSSTCGIPCKFSGCSKLTRDGRCDEHKCKYFACFSGVSKNSYCDRCMTPSKCPTCDDTIMRWSFHICRNMKAFCGAIIPRDGAKLHNSQCRSCSYHDKYGSSHICNCNLQGCPSCCT</sequence>
<protein>
    <submittedName>
        <fullName evidence="1">Uncharacterized protein</fullName>
    </submittedName>
</protein>
<name>A0A1V0SHL5_9VIRU</name>
<gene>
    <name evidence="1" type="ORF">Hokovirus_5_16</name>
</gene>
<accession>A0A1V0SHL5</accession>
<evidence type="ECO:0000313" key="1">
    <source>
        <dbReference type="EMBL" id="ARF11134.1"/>
    </source>
</evidence>
<dbReference type="EMBL" id="KY684107">
    <property type="protein sequence ID" value="ARF11134.1"/>
    <property type="molecule type" value="Genomic_DNA"/>
</dbReference>